<dbReference type="Proteomes" id="UP000275267">
    <property type="component" value="Unassembled WGS sequence"/>
</dbReference>
<sequence length="134" mass="15205">MRPSICCKAPIRHKAPSSMGPPRASGPHYLFSPLCFDQFLFLRRLQRGYPSTGGYHSAIPPPAAPEPFAPTSRFARGSICEPQPWPQVVRRLTFRRSRCLEWQRKRWSTGLIFSIGLRRHVSTSALRTGTKKLS</sequence>
<dbReference type="AlphaFoldDB" id="A0A3L6QRV8"/>
<evidence type="ECO:0000313" key="2">
    <source>
        <dbReference type="Proteomes" id="UP000275267"/>
    </source>
</evidence>
<accession>A0A3L6QRV8</accession>
<protein>
    <submittedName>
        <fullName evidence="1">Uncharacterized protein</fullName>
    </submittedName>
</protein>
<organism evidence="1 2">
    <name type="scientific">Panicum miliaceum</name>
    <name type="common">Proso millet</name>
    <name type="synonym">Broomcorn millet</name>
    <dbReference type="NCBI Taxonomy" id="4540"/>
    <lineage>
        <taxon>Eukaryota</taxon>
        <taxon>Viridiplantae</taxon>
        <taxon>Streptophyta</taxon>
        <taxon>Embryophyta</taxon>
        <taxon>Tracheophyta</taxon>
        <taxon>Spermatophyta</taxon>
        <taxon>Magnoliopsida</taxon>
        <taxon>Liliopsida</taxon>
        <taxon>Poales</taxon>
        <taxon>Poaceae</taxon>
        <taxon>PACMAD clade</taxon>
        <taxon>Panicoideae</taxon>
        <taxon>Panicodae</taxon>
        <taxon>Paniceae</taxon>
        <taxon>Panicinae</taxon>
        <taxon>Panicum</taxon>
        <taxon>Panicum sect. Panicum</taxon>
    </lineage>
</organism>
<evidence type="ECO:0000313" key="1">
    <source>
        <dbReference type="EMBL" id="RLM85781.1"/>
    </source>
</evidence>
<comment type="caution">
    <text evidence="1">The sequence shown here is derived from an EMBL/GenBank/DDBJ whole genome shotgun (WGS) entry which is preliminary data.</text>
</comment>
<reference evidence="2" key="1">
    <citation type="journal article" date="2019" name="Nat. Commun.">
        <title>The genome of broomcorn millet.</title>
        <authorList>
            <person name="Zou C."/>
            <person name="Miki D."/>
            <person name="Li D."/>
            <person name="Tang Q."/>
            <person name="Xiao L."/>
            <person name="Rajput S."/>
            <person name="Deng P."/>
            <person name="Jia W."/>
            <person name="Huang R."/>
            <person name="Zhang M."/>
            <person name="Sun Y."/>
            <person name="Hu J."/>
            <person name="Fu X."/>
            <person name="Schnable P.S."/>
            <person name="Li F."/>
            <person name="Zhang H."/>
            <person name="Feng B."/>
            <person name="Zhu X."/>
            <person name="Liu R."/>
            <person name="Schnable J.C."/>
            <person name="Zhu J.-K."/>
            <person name="Zhang H."/>
        </authorList>
    </citation>
    <scope>NUCLEOTIDE SEQUENCE [LARGE SCALE GENOMIC DNA]</scope>
</reference>
<proteinExistence type="predicted"/>
<dbReference type="EMBL" id="PQIB02000011">
    <property type="protein sequence ID" value="RLM85781.1"/>
    <property type="molecule type" value="Genomic_DNA"/>
</dbReference>
<gene>
    <name evidence="1" type="ORF">C2845_PM04G06310</name>
</gene>
<keyword evidence="2" id="KW-1185">Reference proteome</keyword>
<name>A0A3L6QRV8_PANMI</name>